<keyword evidence="2" id="KW-1185">Reference proteome</keyword>
<protein>
    <submittedName>
        <fullName evidence="1">Uncharacterized protein</fullName>
    </submittedName>
</protein>
<organism evidence="1 2">
    <name type="scientific">Megamonas funiformis YIT 11815</name>
    <dbReference type="NCBI Taxonomy" id="742816"/>
    <lineage>
        <taxon>Bacteria</taxon>
        <taxon>Bacillati</taxon>
        <taxon>Bacillota</taxon>
        <taxon>Negativicutes</taxon>
        <taxon>Selenomonadales</taxon>
        <taxon>Selenomonadaceae</taxon>
        <taxon>Megamonas</taxon>
    </lineage>
</organism>
<proteinExistence type="predicted"/>
<evidence type="ECO:0000313" key="2">
    <source>
        <dbReference type="Proteomes" id="UP000005963"/>
    </source>
</evidence>
<gene>
    <name evidence="1" type="ORF">HMPREF9454_00965</name>
</gene>
<dbReference type="EMBL" id="ADMB01000047">
    <property type="protein sequence ID" value="EHR37661.1"/>
    <property type="molecule type" value="Genomic_DNA"/>
</dbReference>
<name>A0ABN0EJ73_9FIRM</name>
<sequence>MTPFKLFNIWSKRKVKLVNNGENNGKTQS</sequence>
<dbReference type="Proteomes" id="UP000005963">
    <property type="component" value="Unassembled WGS sequence"/>
</dbReference>
<accession>A0ABN0EJ73</accession>
<comment type="caution">
    <text evidence="1">The sequence shown here is derived from an EMBL/GenBank/DDBJ whole genome shotgun (WGS) entry which is preliminary data.</text>
</comment>
<evidence type="ECO:0000313" key="1">
    <source>
        <dbReference type="EMBL" id="EHR37661.1"/>
    </source>
</evidence>
<reference evidence="1 2" key="1">
    <citation type="submission" date="2012-01" db="EMBL/GenBank/DDBJ databases">
        <title>The Genome Sequence of Megamonas funiformis YIT 11815.</title>
        <authorList>
            <consortium name="The Broad Institute Genome Sequencing Platform"/>
            <person name="Earl A."/>
            <person name="Ward D."/>
            <person name="Feldgarden M."/>
            <person name="Gevers D."/>
            <person name="Morotomi M."/>
            <person name="Young S.K."/>
            <person name="Zeng Q."/>
            <person name="Gargeya S."/>
            <person name="Fitzgerald M."/>
            <person name="Haas B."/>
            <person name="Abouelleil A."/>
            <person name="Alvarado L."/>
            <person name="Arachchi H.M."/>
            <person name="Berlin A."/>
            <person name="Chapman S.B."/>
            <person name="Gearin G."/>
            <person name="Goldberg J."/>
            <person name="Griggs A."/>
            <person name="Gujja S."/>
            <person name="Hansen M."/>
            <person name="Heiman D."/>
            <person name="Howarth C."/>
            <person name="Larimer J."/>
            <person name="Lui A."/>
            <person name="MacDonald P.J.P."/>
            <person name="McCowen C."/>
            <person name="Montmayeur A."/>
            <person name="Murphy C."/>
            <person name="Neiman D."/>
            <person name="Pearson M."/>
            <person name="Priest M."/>
            <person name="Roberts A."/>
            <person name="Saif S."/>
            <person name="Shea T."/>
            <person name="Sisk P."/>
            <person name="Stolte C."/>
            <person name="Sykes S."/>
            <person name="Wortman J."/>
            <person name="Nusbaum C."/>
            <person name="Birren B."/>
        </authorList>
    </citation>
    <scope>NUCLEOTIDE SEQUENCE [LARGE SCALE GENOMIC DNA]</scope>
    <source>
        <strain evidence="1 2">YIT 11815</strain>
    </source>
</reference>